<dbReference type="SUPFAM" id="SSF53920">
    <property type="entry name" value="Fe-only hydrogenase"/>
    <property type="match status" value="1"/>
</dbReference>
<dbReference type="InterPro" id="IPR002078">
    <property type="entry name" value="Sigma_54_int"/>
</dbReference>
<feature type="domain" description="4Fe-4S ferredoxin-type" evidence="11">
    <location>
        <begin position="32"/>
        <end position="60"/>
    </location>
</feature>
<dbReference type="Pfam" id="PF00158">
    <property type="entry name" value="Sigma54_activat"/>
    <property type="match status" value="1"/>
</dbReference>
<keyword evidence="9" id="KW-0804">Transcription</keyword>
<dbReference type="Gene3D" id="1.10.10.60">
    <property type="entry name" value="Homeodomain-like"/>
    <property type="match status" value="1"/>
</dbReference>
<dbReference type="PROSITE" id="PS00688">
    <property type="entry name" value="SIGMA54_INTERACT_3"/>
    <property type="match status" value="1"/>
</dbReference>
<keyword evidence="1" id="KW-0004">4Fe-4S</keyword>
<dbReference type="SUPFAM" id="SSF52540">
    <property type="entry name" value="P-loop containing nucleoside triphosphate hydrolases"/>
    <property type="match status" value="1"/>
</dbReference>
<dbReference type="PROSITE" id="PS51656">
    <property type="entry name" value="4FE4S"/>
    <property type="match status" value="1"/>
</dbReference>
<dbReference type="CDD" id="cd00009">
    <property type="entry name" value="AAA"/>
    <property type="match status" value="1"/>
</dbReference>
<dbReference type="RefSeq" id="WP_040199727.1">
    <property type="nucleotide sequence ID" value="NZ_CP010311.1"/>
</dbReference>
<keyword evidence="8" id="KW-0238">DNA-binding</keyword>
<evidence type="ECO:0000256" key="9">
    <source>
        <dbReference type="ARBA" id="ARBA00023163"/>
    </source>
</evidence>
<keyword evidence="14" id="KW-1185">Reference proteome</keyword>
<reference evidence="13 14" key="1">
    <citation type="journal article" date="2015" name="Genome Announc.">
        <title>Genomes of Geoalkalibacter ferrihydriticus Z-0531T and Geoalkalibacter subterraneus Red1T, Two Haloalkaliphilic Metal-Reducing Deltaproteobacteria.</title>
        <authorList>
            <person name="Badalamenti J.P."/>
            <person name="Krajmalnik-Brown R."/>
            <person name="Torres C.I."/>
            <person name="Bond D.R."/>
        </authorList>
    </citation>
    <scope>NUCLEOTIDE SEQUENCE [LARGE SCALE GENOMIC DNA]</scope>
    <source>
        <strain evidence="13 14">Red1</strain>
    </source>
</reference>
<protein>
    <submittedName>
        <fullName evidence="13">FeS-binding protein</fullName>
    </submittedName>
</protein>
<dbReference type="InterPro" id="IPR017896">
    <property type="entry name" value="4Fe4S_Fe-S-bd"/>
</dbReference>
<feature type="domain" description="4Fe-4S ferredoxin-type" evidence="11">
    <location>
        <begin position="2"/>
        <end position="31"/>
    </location>
</feature>
<dbReference type="InterPro" id="IPR004108">
    <property type="entry name" value="Fe_hydrogenase_lsu_C"/>
</dbReference>
<dbReference type="PANTHER" id="PTHR32071">
    <property type="entry name" value="TRANSCRIPTIONAL REGULATORY PROTEIN"/>
    <property type="match status" value="1"/>
</dbReference>
<dbReference type="InterPro" id="IPR002197">
    <property type="entry name" value="HTH_Fis"/>
</dbReference>
<evidence type="ECO:0000256" key="4">
    <source>
        <dbReference type="ARBA" id="ARBA00022840"/>
    </source>
</evidence>
<dbReference type="InterPro" id="IPR017900">
    <property type="entry name" value="4Fe4S_Fe_S_CS"/>
</dbReference>
<dbReference type="Gene3D" id="3.40.950.10">
    <property type="entry name" value="Fe-only Hydrogenase (Larger Subunit), Chain L, domain 3"/>
    <property type="match status" value="1"/>
</dbReference>
<dbReference type="OrthoDB" id="9814761at2"/>
<dbReference type="PRINTS" id="PR01590">
    <property type="entry name" value="HTHFIS"/>
</dbReference>
<dbReference type="SUPFAM" id="SSF46689">
    <property type="entry name" value="Homeodomain-like"/>
    <property type="match status" value="1"/>
</dbReference>
<organism evidence="13 14">
    <name type="scientific">Geoalkalibacter subterraneus</name>
    <dbReference type="NCBI Taxonomy" id="483547"/>
    <lineage>
        <taxon>Bacteria</taxon>
        <taxon>Pseudomonadati</taxon>
        <taxon>Thermodesulfobacteriota</taxon>
        <taxon>Desulfuromonadia</taxon>
        <taxon>Desulfuromonadales</taxon>
        <taxon>Geoalkalibacteraceae</taxon>
        <taxon>Geoalkalibacter</taxon>
    </lineage>
</organism>
<keyword evidence="5" id="KW-0408">Iron</keyword>
<dbReference type="Gene3D" id="1.10.15.40">
    <property type="entry name" value="Electron transport complex subunit B, putative Fe-S cluster"/>
    <property type="match status" value="1"/>
</dbReference>
<dbReference type="Gene3D" id="3.40.50.300">
    <property type="entry name" value="P-loop containing nucleotide triphosphate hydrolases"/>
    <property type="match status" value="1"/>
</dbReference>
<dbReference type="Pfam" id="PF04060">
    <property type="entry name" value="FeS"/>
    <property type="match status" value="1"/>
</dbReference>
<keyword evidence="3" id="KW-0547">Nucleotide-binding</keyword>
<dbReference type="Pfam" id="PF02906">
    <property type="entry name" value="Fe_hyd_lg_C"/>
    <property type="match status" value="1"/>
</dbReference>
<keyword evidence="2" id="KW-0479">Metal-binding</keyword>
<feature type="domain" description="4Fe-4S" evidence="12">
    <location>
        <begin position="358"/>
        <end position="420"/>
    </location>
</feature>
<keyword evidence="4" id="KW-0067">ATP-binding</keyword>
<evidence type="ECO:0000256" key="2">
    <source>
        <dbReference type="ARBA" id="ARBA00022723"/>
    </source>
</evidence>
<dbReference type="AlphaFoldDB" id="A0A0B5FQ31"/>
<dbReference type="GO" id="GO:0051539">
    <property type="term" value="F:4 iron, 4 sulfur cluster binding"/>
    <property type="evidence" value="ECO:0007669"/>
    <property type="project" value="UniProtKB-KW"/>
</dbReference>
<evidence type="ECO:0000313" key="14">
    <source>
        <dbReference type="Proteomes" id="UP000035036"/>
    </source>
</evidence>
<dbReference type="Gene3D" id="3.30.70.20">
    <property type="match status" value="1"/>
</dbReference>
<evidence type="ECO:0000259" key="11">
    <source>
        <dbReference type="PROSITE" id="PS51379"/>
    </source>
</evidence>
<dbReference type="InterPro" id="IPR009057">
    <property type="entry name" value="Homeodomain-like_sf"/>
</dbReference>
<name>A0A0B5FQ31_9BACT</name>
<feature type="domain" description="Sigma-54 factor interaction" evidence="10">
    <location>
        <begin position="438"/>
        <end position="667"/>
    </location>
</feature>
<dbReference type="SMART" id="SM00382">
    <property type="entry name" value="AAA"/>
    <property type="match status" value="1"/>
</dbReference>
<dbReference type="PROSITE" id="PS00198">
    <property type="entry name" value="4FE4S_FER_1"/>
    <property type="match status" value="1"/>
</dbReference>
<keyword evidence="7" id="KW-0805">Transcription regulation</keyword>
<dbReference type="FunFam" id="3.40.50.300:FF:000006">
    <property type="entry name" value="DNA-binding transcriptional regulator NtrC"/>
    <property type="match status" value="1"/>
</dbReference>
<dbReference type="PROSITE" id="PS50045">
    <property type="entry name" value="SIGMA54_INTERACT_4"/>
    <property type="match status" value="1"/>
</dbReference>
<dbReference type="InterPro" id="IPR058031">
    <property type="entry name" value="AAA_lid_NorR"/>
</dbReference>
<sequence>MGPIQTAKDRCRKCYSCVRNCPVKAIKVKEHWAEVIHDRCIGCGICLKVCSQKAKQIADCITQTLRILENDNSPVAILGCSYPAFFSELRPGQLVAGLQKLGFADIYEGTAGVELIAGQYQQLIESGGRGPLISSHCPTIVDLIERHYPQLVRNLMPVVSPMVAIGRHIKQTRGAETPVVYISSCIAGKFEVSSEEVAGGVDMVLTYRELSQMFRDRGLDPTRMKDAPFSGRKPDRGRLFPISGGPFQAFDVHNDFLNADFVSTGGEQGALELIRDLAAQRITPKWVDIRFCEGGCIGGPGKNNRLTNFSKRSLIIDAFHQRHEVPYLPEKKGAASSGPSLQRSFTNKFKHLKNPSGESIRAILQATNKFTQEDELDCGACGYPTCREHAAAVYQGLADNEMCLPFSIKRLEEDRVILTQKYELAQRALAQEFGDSAIIGQDPRTGDVLKLIRQVGPTPTTVLIRGESGTGKELTARAIHQHSNRADKPLVTVNCTTLTDSLLESELFGHKRGSFTGAIADKKGLFEAANGGTIFLDEIGDITPKLQAELLRVLDSGEIKPVGGNRPTEVDVRLIAATNRNLEEGVEEGWFREDLFYRLNVFTITMPPLRNRTESLPQLVHHFLASASKRLNKPIRGIEDRAIAALLRYHWPGNIRELQNIIERASVLTQDNIVRLENLPTIFSELALEEPLLGGTAKAQEKGSLRGQREKHLRIVEKSLLKKYLEDAGGNVSKAARTASIPRRTFYRMLERHGLKGAAFKKAASSPSNDGS</sequence>
<gene>
    <name evidence="13" type="ORF">GSUB_05925</name>
</gene>
<dbReference type="InterPro" id="IPR027417">
    <property type="entry name" value="P-loop_NTPase"/>
</dbReference>
<evidence type="ECO:0000256" key="7">
    <source>
        <dbReference type="ARBA" id="ARBA00023015"/>
    </source>
</evidence>
<dbReference type="SUPFAM" id="SSF54862">
    <property type="entry name" value="4Fe-4S ferredoxins"/>
    <property type="match status" value="1"/>
</dbReference>
<dbReference type="STRING" id="483547.GSUB_05925"/>
<dbReference type="InterPro" id="IPR007202">
    <property type="entry name" value="4Fe-4S_dom"/>
</dbReference>
<dbReference type="InterPro" id="IPR025944">
    <property type="entry name" value="Sigma_54_int_dom_CS"/>
</dbReference>
<evidence type="ECO:0000256" key="3">
    <source>
        <dbReference type="ARBA" id="ARBA00022741"/>
    </source>
</evidence>
<dbReference type="GO" id="GO:0043565">
    <property type="term" value="F:sequence-specific DNA binding"/>
    <property type="evidence" value="ECO:0007669"/>
    <property type="project" value="InterPro"/>
</dbReference>
<evidence type="ECO:0000256" key="6">
    <source>
        <dbReference type="ARBA" id="ARBA00023014"/>
    </source>
</evidence>
<dbReference type="GO" id="GO:0046872">
    <property type="term" value="F:metal ion binding"/>
    <property type="evidence" value="ECO:0007669"/>
    <property type="project" value="UniProtKB-KW"/>
</dbReference>
<dbReference type="Gene3D" id="1.10.8.60">
    <property type="match status" value="1"/>
</dbReference>
<dbReference type="Proteomes" id="UP000035036">
    <property type="component" value="Chromosome"/>
</dbReference>
<dbReference type="PROSITE" id="PS00676">
    <property type="entry name" value="SIGMA54_INTERACT_2"/>
    <property type="match status" value="1"/>
</dbReference>
<dbReference type="InterPro" id="IPR009016">
    <property type="entry name" value="Fe_hydrogenase"/>
</dbReference>
<accession>A0A0B5FQ31</accession>
<proteinExistence type="predicted"/>
<evidence type="ECO:0000256" key="8">
    <source>
        <dbReference type="ARBA" id="ARBA00023125"/>
    </source>
</evidence>
<dbReference type="KEGG" id="gsb:GSUB_05925"/>
<dbReference type="GO" id="GO:0006355">
    <property type="term" value="P:regulation of DNA-templated transcription"/>
    <property type="evidence" value="ECO:0007669"/>
    <property type="project" value="InterPro"/>
</dbReference>
<evidence type="ECO:0000313" key="13">
    <source>
        <dbReference type="EMBL" id="AJF06190.1"/>
    </source>
</evidence>
<evidence type="ECO:0000259" key="10">
    <source>
        <dbReference type="PROSITE" id="PS50045"/>
    </source>
</evidence>
<dbReference type="Pfam" id="PF25601">
    <property type="entry name" value="AAA_lid_14"/>
    <property type="match status" value="1"/>
</dbReference>
<evidence type="ECO:0000259" key="12">
    <source>
        <dbReference type="PROSITE" id="PS51656"/>
    </source>
</evidence>
<dbReference type="GO" id="GO:0005524">
    <property type="term" value="F:ATP binding"/>
    <property type="evidence" value="ECO:0007669"/>
    <property type="project" value="UniProtKB-KW"/>
</dbReference>
<dbReference type="Pfam" id="PF02954">
    <property type="entry name" value="HTH_8"/>
    <property type="match status" value="1"/>
</dbReference>
<dbReference type="EMBL" id="CP010311">
    <property type="protein sequence ID" value="AJF06190.1"/>
    <property type="molecule type" value="Genomic_DNA"/>
</dbReference>
<dbReference type="PROSITE" id="PS51379">
    <property type="entry name" value="4FE4S_FER_2"/>
    <property type="match status" value="2"/>
</dbReference>
<dbReference type="Gene3D" id="3.40.50.1780">
    <property type="match status" value="1"/>
</dbReference>
<evidence type="ECO:0000256" key="1">
    <source>
        <dbReference type="ARBA" id="ARBA00022485"/>
    </source>
</evidence>
<evidence type="ECO:0000256" key="5">
    <source>
        <dbReference type="ARBA" id="ARBA00023004"/>
    </source>
</evidence>
<dbReference type="Pfam" id="PF12838">
    <property type="entry name" value="Fer4_7"/>
    <property type="match status" value="1"/>
</dbReference>
<keyword evidence="6" id="KW-0411">Iron-sulfur</keyword>
<dbReference type="PANTHER" id="PTHR32071:SF113">
    <property type="entry name" value="ALGINATE BIOSYNTHESIS TRANSCRIPTIONAL REGULATORY PROTEIN ALGB"/>
    <property type="match status" value="1"/>
</dbReference>
<dbReference type="InterPro" id="IPR003593">
    <property type="entry name" value="AAA+_ATPase"/>
</dbReference>
<dbReference type="InterPro" id="IPR025943">
    <property type="entry name" value="Sigma_54_int_dom_ATP-bd_2"/>
</dbReference>
<dbReference type="HOGENOM" id="CLU_000445_71_1_7"/>